<dbReference type="AlphaFoldDB" id="A0A4C1T023"/>
<protein>
    <submittedName>
        <fullName evidence="1">Uncharacterized protein</fullName>
    </submittedName>
</protein>
<proteinExistence type="predicted"/>
<keyword evidence="2" id="KW-1185">Reference proteome</keyword>
<name>A0A4C1T023_EUMVA</name>
<dbReference type="EMBL" id="BGZK01000028">
    <property type="protein sequence ID" value="GBP07799.1"/>
    <property type="molecule type" value="Genomic_DNA"/>
</dbReference>
<evidence type="ECO:0000313" key="1">
    <source>
        <dbReference type="EMBL" id="GBP07799.1"/>
    </source>
</evidence>
<evidence type="ECO:0000313" key="2">
    <source>
        <dbReference type="Proteomes" id="UP000299102"/>
    </source>
</evidence>
<sequence length="110" mass="12441">MEARRGKSSTWSYEISKEISQAGLFFEERPVLVNENVGFNPRLSAIRHSLGDFRFPDSMKWLALFGDDTALNAYMSTLKQLTVKNSASRTELHRSASCTDKASMLLCDLF</sequence>
<accession>A0A4C1T023</accession>
<gene>
    <name evidence="1" type="ORF">EVAR_77991_1</name>
</gene>
<organism evidence="1 2">
    <name type="scientific">Eumeta variegata</name>
    <name type="common">Bagworm moth</name>
    <name type="synonym">Eumeta japonica</name>
    <dbReference type="NCBI Taxonomy" id="151549"/>
    <lineage>
        <taxon>Eukaryota</taxon>
        <taxon>Metazoa</taxon>
        <taxon>Ecdysozoa</taxon>
        <taxon>Arthropoda</taxon>
        <taxon>Hexapoda</taxon>
        <taxon>Insecta</taxon>
        <taxon>Pterygota</taxon>
        <taxon>Neoptera</taxon>
        <taxon>Endopterygota</taxon>
        <taxon>Lepidoptera</taxon>
        <taxon>Glossata</taxon>
        <taxon>Ditrysia</taxon>
        <taxon>Tineoidea</taxon>
        <taxon>Psychidae</taxon>
        <taxon>Oiketicinae</taxon>
        <taxon>Eumeta</taxon>
    </lineage>
</organism>
<dbReference type="Proteomes" id="UP000299102">
    <property type="component" value="Unassembled WGS sequence"/>
</dbReference>
<reference evidence="1 2" key="1">
    <citation type="journal article" date="2019" name="Commun. Biol.">
        <title>The bagworm genome reveals a unique fibroin gene that provides high tensile strength.</title>
        <authorList>
            <person name="Kono N."/>
            <person name="Nakamura H."/>
            <person name="Ohtoshi R."/>
            <person name="Tomita M."/>
            <person name="Numata K."/>
            <person name="Arakawa K."/>
        </authorList>
    </citation>
    <scope>NUCLEOTIDE SEQUENCE [LARGE SCALE GENOMIC DNA]</scope>
</reference>
<comment type="caution">
    <text evidence="1">The sequence shown here is derived from an EMBL/GenBank/DDBJ whole genome shotgun (WGS) entry which is preliminary data.</text>
</comment>